<dbReference type="PANTHER" id="PTHR11362">
    <property type="entry name" value="PHOSPHATIDYLETHANOLAMINE-BINDING PROTEIN"/>
    <property type="match status" value="1"/>
</dbReference>
<sequence>MTRHVHNQDWFGDPAGTDYAGDRCVLNVTKTELGFEPQKLLKRYYWHRMGYKPRNVEPGSFPFPRRQVPFDGQKSYADRIECSKVNHSIDPINIGFKVDLPKRTRKAGRRLDLELMARRRQLEVVADEVLNQDEDCESPFRRLLAATHYGIFKDLFGPYYYFVPVLDVPIFYPLVDSSDVVPVYYGNQISAGNAMAEPLIDFSRLPKNSLWTLTMTSPDEPLLDQNGINHAEYIHWMISNIDPEICQDKVLMEGDLIVDYLPPLPYFGSGFHRYVFLLYRQDNGHIELSKELRGPIKKNYHEERVFSTADFYRLHQDALTPSGLAFFQSSWDEHVRSYFREHLPDISEPIFEIHSPTEMPPPQARFPLANSWFHSRRHPWGLPLANSRLGVHEDVSFDCYLDRYRDKREMDQELVQQRLATEGNPLDPDQPRSQSPYPLVSPHLPSDRDVPSWWKQQEIQRRLRKGRWAQLEGHED</sequence>
<keyword evidence="12" id="KW-1185">Reference proteome</keyword>
<dbReference type="Proteomes" id="UP001651158">
    <property type="component" value="Unassembled WGS sequence"/>
</dbReference>
<dbReference type="GO" id="GO:0005840">
    <property type="term" value="C:ribosome"/>
    <property type="evidence" value="ECO:0007669"/>
    <property type="project" value="UniProtKB-KW"/>
</dbReference>
<comment type="caution">
    <text evidence="11">The sequence shown here is derived from an EMBL/GenBank/DDBJ whole genome shotgun (WGS) entry which is preliminary data.</text>
</comment>
<dbReference type="InterPro" id="IPR008914">
    <property type="entry name" value="PEBP"/>
</dbReference>
<dbReference type="CDD" id="cd00866">
    <property type="entry name" value="PEBP_euk"/>
    <property type="match status" value="1"/>
</dbReference>
<evidence type="ECO:0000256" key="8">
    <source>
        <dbReference type="ARBA" id="ARBA00039444"/>
    </source>
</evidence>
<comment type="subcellular location">
    <subcellularLocation>
        <location evidence="1">Mitochondrion</location>
    </subcellularLocation>
</comment>
<keyword evidence="3 11" id="KW-0689">Ribosomal protein</keyword>
<evidence type="ECO:0000313" key="12">
    <source>
        <dbReference type="Proteomes" id="UP001651158"/>
    </source>
</evidence>
<accession>A0ABR4Q879</accession>
<evidence type="ECO:0000313" key="11">
    <source>
        <dbReference type="EMBL" id="KAL5105578.1"/>
    </source>
</evidence>
<name>A0ABR4Q879_9CEST</name>
<organism evidence="11 12">
    <name type="scientific">Taenia crassiceps</name>
    <dbReference type="NCBI Taxonomy" id="6207"/>
    <lineage>
        <taxon>Eukaryota</taxon>
        <taxon>Metazoa</taxon>
        <taxon>Spiralia</taxon>
        <taxon>Lophotrochozoa</taxon>
        <taxon>Platyhelminthes</taxon>
        <taxon>Cestoda</taxon>
        <taxon>Eucestoda</taxon>
        <taxon>Cyclophyllidea</taxon>
        <taxon>Taeniidae</taxon>
        <taxon>Taenia</taxon>
    </lineage>
</organism>
<dbReference type="PANTHER" id="PTHR11362:SF133">
    <property type="entry name" value="LARGE RIBOSOMAL SUBUNIT PROTEIN ML38"/>
    <property type="match status" value="1"/>
</dbReference>
<keyword evidence="2" id="KW-0809">Transit peptide</keyword>
<keyword evidence="5" id="KW-0496">Mitochondrion</keyword>
<feature type="region of interest" description="Disordered" evidence="10">
    <location>
        <begin position="421"/>
        <end position="452"/>
    </location>
</feature>
<dbReference type="InterPro" id="IPR035810">
    <property type="entry name" value="PEBP_euk"/>
</dbReference>
<protein>
    <recommendedName>
        <fullName evidence="8">Large ribosomal subunit protein mL38</fullName>
    </recommendedName>
    <alternativeName>
        <fullName evidence="9">39S ribosomal protein L38, mitochondrial</fullName>
    </alternativeName>
</protein>
<comment type="similarity">
    <text evidence="7">Belongs to the phosphatidylethanolamine-binding protein family. Mitochondrion-specific ribosomal protein mL38 subfamily.</text>
</comment>
<evidence type="ECO:0000256" key="9">
    <source>
        <dbReference type="ARBA" id="ARBA00041206"/>
    </source>
</evidence>
<evidence type="ECO:0000256" key="3">
    <source>
        <dbReference type="ARBA" id="ARBA00022980"/>
    </source>
</evidence>
<evidence type="ECO:0000256" key="10">
    <source>
        <dbReference type="SAM" id="MobiDB-lite"/>
    </source>
</evidence>
<reference evidence="11 12" key="1">
    <citation type="journal article" date="2022" name="Front. Cell. Infect. Microbiol.">
        <title>The Genomes of Two Strains of Taenia crassiceps the Animal Model for the Study of Human Cysticercosis.</title>
        <authorList>
            <person name="Bobes R.J."/>
            <person name="Estrada K."/>
            <person name="Rios-Valencia D.G."/>
            <person name="Calderon-Gallegos A."/>
            <person name="de la Torre P."/>
            <person name="Carrero J.C."/>
            <person name="Sanchez-Flores A."/>
            <person name="Laclette J.P."/>
        </authorList>
    </citation>
    <scope>NUCLEOTIDE SEQUENCE [LARGE SCALE GENOMIC DNA]</scope>
    <source>
        <strain evidence="11">WFUcys</strain>
    </source>
</reference>
<evidence type="ECO:0000256" key="1">
    <source>
        <dbReference type="ARBA" id="ARBA00004173"/>
    </source>
</evidence>
<evidence type="ECO:0000256" key="7">
    <source>
        <dbReference type="ARBA" id="ARBA00038016"/>
    </source>
</evidence>
<evidence type="ECO:0000256" key="4">
    <source>
        <dbReference type="ARBA" id="ARBA00023054"/>
    </source>
</evidence>
<dbReference type="Pfam" id="PF01161">
    <property type="entry name" value="PBP"/>
    <property type="match status" value="1"/>
</dbReference>
<evidence type="ECO:0000256" key="6">
    <source>
        <dbReference type="ARBA" id="ARBA00023274"/>
    </source>
</evidence>
<evidence type="ECO:0000256" key="5">
    <source>
        <dbReference type="ARBA" id="ARBA00023128"/>
    </source>
</evidence>
<keyword evidence="6" id="KW-0687">Ribonucleoprotein</keyword>
<dbReference type="SUPFAM" id="SSF49777">
    <property type="entry name" value="PEBP-like"/>
    <property type="match status" value="1"/>
</dbReference>
<dbReference type="EMBL" id="JAKROA010000008">
    <property type="protein sequence ID" value="KAL5105578.1"/>
    <property type="molecule type" value="Genomic_DNA"/>
</dbReference>
<dbReference type="InterPro" id="IPR036610">
    <property type="entry name" value="PEBP-like_sf"/>
</dbReference>
<proteinExistence type="inferred from homology"/>
<evidence type="ECO:0000256" key="2">
    <source>
        <dbReference type="ARBA" id="ARBA00022946"/>
    </source>
</evidence>
<keyword evidence="4" id="KW-0175">Coiled coil</keyword>
<dbReference type="Gene3D" id="3.90.280.10">
    <property type="entry name" value="PEBP-like"/>
    <property type="match status" value="1"/>
</dbReference>
<gene>
    <name evidence="11" type="ORF">TcWFU_009332</name>
</gene>